<dbReference type="OrthoDB" id="9799092at2"/>
<dbReference type="KEGG" id="smon:AWR27_11530"/>
<protein>
    <recommendedName>
        <fullName evidence="3">GrpB family protein</fullName>
    </recommendedName>
</protein>
<dbReference type="Proteomes" id="UP000187941">
    <property type="component" value="Chromosome"/>
</dbReference>
<evidence type="ECO:0000313" key="1">
    <source>
        <dbReference type="EMBL" id="AQG79899.1"/>
    </source>
</evidence>
<sequence>MTNFIEPHKKEWKTEFDNLRRVLLKILDGYDVDIQHVGSTAISGLHAKPILDIDIIIENKHRLGEIAIELEKVGYQNRGEQGISGRFAFRQTSTLTPKTDHAKKWQKHHLYVCFADSLALKNHLLFRDALLLDEKLVEQYSLLKIRLTKENGMTRDKYTERKTDFIVSVLESLGLDKKELHKITSENCTDRL</sequence>
<dbReference type="RefSeq" id="WP_077131330.1">
    <property type="nucleotide sequence ID" value="NZ_CP014263.1"/>
</dbReference>
<organism evidence="1 2">
    <name type="scientific">Spirosoma montaniterrae</name>
    <dbReference type="NCBI Taxonomy" id="1178516"/>
    <lineage>
        <taxon>Bacteria</taxon>
        <taxon>Pseudomonadati</taxon>
        <taxon>Bacteroidota</taxon>
        <taxon>Cytophagia</taxon>
        <taxon>Cytophagales</taxon>
        <taxon>Cytophagaceae</taxon>
        <taxon>Spirosoma</taxon>
    </lineage>
</organism>
<keyword evidence="2" id="KW-1185">Reference proteome</keyword>
<gene>
    <name evidence="1" type="ORF">AWR27_11530</name>
</gene>
<dbReference type="STRING" id="1178516.AWR27_11530"/>
<dbReference type="EMBL" id="CP014263">
    <property type="protein sequence ID" value="AQG79899.1"/>
    <property type="molecule type" value="Genomic_DNA"/>
</dbReference>
<dbReference type="PANTHER" id="PTHR34822">
    <property type="entry name" value="GRPB DOMAIN PROTEIN (AFU_ORTHOLOGUE AFUA_1G01530)"/>
    <property type="match status" value="1"/>
</dbReference>
<reference evidence="1 2" key="1">
    <citation type="submission" date="2016-01" db="EMBL/GenBank/DDBJ databases">
        <authorList>
            <person name="Oliw E.H."/>
        </authorList>
    </citation>
    <scope>NUCLEOTIDE SEQUENCE [LARGE SCALE GENOMIC DNA]</scope>
    <source>
        <strain evidence="1 2">DY10</strain>
    </source>
</reference>
<dbReference type="Pfam" id="PF04229">
    <property type="entry name" value="GrpB"/>
    <property type="match status" value="1"/>
</dbReference>
<dbReference type="Gene3D" id="3.30.460.10">
    <property type="entry name" value="Beta Polymerase, domain 2"/>
    <property type="match status" value="1"/>
</dbReference>
<evidence type="ECO:0000313" key="2">
    <source>
        <dbReference type="Proteomes" id="UP000187941"/>
    </source>
</evidence>
<name>A0A1P9WX09_9BACT</name>
<dbReference type="AlphaFoldDB" id="A0A1P9WX09"/>
<proteinExistence type="predicted"/>
<dbReference type="SUPFAM" id="SSF81301">
    <property type="entry name" value="Nucleotidyltransferase"/>
    <property type="match status" value="1"/>
</dbReference>
<evidence type="ECO:0008006" key="3">
    <source>
        <dbReference type="Google" id="ProtNLM"/>
    </source>
</evidence>
<dbReference type="InterPro" id="IPR043519">
    <property type="entry name" value="NT_sf"/>
</dbReference>
<dbReference type="InterPro" id="IPR007344">
    <property type="entry name" value="GrpB/CoaE"/>
</dbReference>
<accession>A0A1P9WX09</accession>
<dbReference type="PANTHER" id="PTHR34822:SF1">
    <property type="entry name" value="GRPB FAMILY PROTEIN"/>
    <property type="match status" value="1"/>
</dbReference>